<sequence>MGGRVRLWETGLERLQQSLMEWRNMIGQDSDRPLQVSLELTFLLTN</sequence>
<keyword evidence="2" id="KW-1185">Reference proteome</keyword>
<comment type="caution">
    <text evidence="1">The sequence shown here is derived from an EMBL/GenBank/DDBJ whole genome shotgun (WGS) entry which is preliminary data.</text>
</comment>
<dbReference type="Proteomes" id="UP001488838">
    <property type="component" value="Unassembled WGS sequence"/>
</dbReference>
<accession>A0AAW0I3V7</accession>
<dbReference type="EMBL" id="JBBHLL010000223">
    <property type="protein sequence ID" value="KAK7809056.1"/>
    <property type="molecule type" value="Genomic_DNA"/>
</dbReference>
<dbReference type="AlphaFoldDB" id="A0AAW0I3V7"/>
<evidence type="ECO:0000313" key="2">
    <source>
        <dbReference type="Proteomes" id="UP001488838"/>
    </source>
</evidence>
<organism evidence="1 2">
    <name type="scientific">Myodes glareolus</name>
    <name type="common">Bank vole</name>
    <name type="synonym">Clethrionomys glareolus</name>
    <dbReference type="NCBI Taxonomy" id="447135"/>
    <lineage>
        <taxon>Eukaryota</taxon>
        <taxon>Metazoa</taxon>
        <taxon>Chordata</taxon>
        <taxon>Craniata</taxon>
        <taxon>Vertebrata</taxon>
        <taxon>Euteleostomi</taxon>
        <taxon>Mammalia</taxon>
        <taxon>Eutheria</taxon>
        <taxon>Euarchontoglires</taxon>
        <taxon>Glires</taxon>
        <taxon>Rodentia</taxon>
        <taxon>Myomorpha</taxon>
        <taxon>Muroidea</taxon>
        <taxon>Cricetidae</taxon>
        <taxon>Arvicolinae</taxon>
        <taxon>Myodes</taxon>
    </lineage>
</organism>
<protein>
    <submittedName>
        <fullName evidence="1">Uncharacterized protein</fullName>
    </submittedName>
</protein>
<name>A0AAW0I3V7_MYOGA</name>
<gene>
    <name evidence="1" type="ORF">U0070_013242</name>
</gene>
<proteinExistence type="predicted"/>
<reference evidence="1 2" key="1">
    <citation type="journal article" date="2023" name="bioRxiv">
        <title>Conserved and derived expression patterns and positive selection on dental genes reveal complex evolutionary context of ever-growing rodent molars.</title>
        <authorList>
            <person name="Calamari Z.T."/>
            <person name="Song A."/>
            <person name="Cohen E."/>
            <person name="Akter M."/>
            <person name="Roy R.D."/>
            <person name="Hallikas O."/>
            <person name="Christensen M.M."/>
            <person name="Li P."/>
            <person name="Marangoni P."/>
            <person name="Jernvall J."/>
            <person name="Klein O.D."/>
        </authorList>
    </citation>
    <scope>NUCLEOTIDE SEQUENCE [LARGE SCALE GENOMIC DNA]</scope>
    <source>
        <strain evidence="1">V071</strain>
    </source>
</reference>
<evidence type="ECO:0000313" key="1">
    <source>
        <dbReference type="EMBL" id="KAK7809056.1"/>
    </source>
</evidence>